<feature type="transmembrane region" description="Helical" evidence="6">
    <location>
        <begin position="9"/>
        <end position="31"/>
    </location>
</feature>
<dbReference type="PROSITE" id="PS50885">
    <property type="entry name" value="HAMP"/>
    <property type="match status" value="1"/>
</dbReference>
<dbReference type="SUPFAM" id="SSF58104">
    <property type="entry name" value="Methyl-accepting chemotaxis protein (MCP) signaling domain"/>
    <property type="match status" value="1"/>
</dbReference>
<dbReference type="GO" id="GO:0006935">
    <property type="term" value="P:chemotaxis"/>
    <property type="evidence" value="ECO:0007669"/>
    <property type="project" value="UniProtKB-ARBA"/>
</dbReference>
<accession>A0A244CRG2</accession>
<keyword evidence="10" id="KW-1185">Reference proteome</keyword>
<evidence type="ECO:0000256" key="1">
    <source>
        <dbReference type="ARBA" id="ARBA00004370"/>
    </source>
</evidence>
<dbReference type="InterPro" id="IPR003660">
    <property type="entry name" value="HAMP_dom"/>
</dbReference>
<reference evidence="9 10" key="1">
    <citation type="submission" date="2017-02" db="EMBL/GenBank/DDBJ databases">
        <title>Pseudoalteromonas ulvae TC14 Genome.</title>
        <authorList>
            <person name="Molmeret M."/>
        </authorList>
    </citation>
    <scope>NUCLEOTIDE SEQUENCE [LARGE SCALE GENOMIC DNA]</scope>
    <source>
        <strain evidence="9">TC14</strain>
    </source>
</reference>
<comment type="caution">
    <text evidence="9">The sequence shown here is derived from an EMBL/GenBank/DDBJ whole genome shotgun (WGS) entry which is preliminary data.</text>
</comment>
<evidence type="ECO:0000256" key="2">
    <source>
        <dbReference type="ARBA" id="ARBA00023224"/>
    </source>
</evidence>
<dbReference type="CDD" id="cd06225">
    <property type="entry name" value="HAMP"/>
    <property type="match status" value="1"/>
</dbReference>
<keyword evidence="2 4" id="KW-0807">Transducer</keyword>
<dbReference type="AlphaFoldDB" id="A0A244CRG2"/>
<evidence type="ECO:0000256" key="5">
    <source>
        <dbReference type="SAM" id="Coils"/>
    </source>
</evidence>
<name>A0A244CRG2_PSEDV</name>
<keyword evidence="6" id="KW-1133">Transmembrane helix</keyword>
<dbReference type="OrthoDB" id="9177152at2"/>
<evidence type="ECO:0000313" key="10">
    <source>
        <dbReference type="Proteomes" id="UP000194841"/>
    </source>
</evidence>
<feature type="domain" description="Methyl-accepting transducer" evidence="7">
    <location>
        <begin position="398"/>
        <end position="634"/>
    </location>
</feature>
<dbReference type="FunFam" id="1.10.287.950:FF:000001">
    <property type="entry name" value="Methyl-accepting chemotaxis sensory transducer"/>
    <property type="match status" value="1"/>
</dbReference>
<dbReference type="PANTHER" id="PTHR32089:SF112">
    <property type="entry name" value="LYSOZYME-LIKE PROTEIN-RELATED"/>
    <property type="match status" value="1"/>
</dbReference>
<feature type="coiled-coil region" evidence="5">
    <location>
        <begin position="374"/>
        <end position="401"/>
    </location>
</feature>
<dbReference type="GO" id="GO:0007165">
    <property type="term" value="P:signal transduction"/>
    <property type="evidence" value="ECO:0007669"/>
    <property type="project" value="UniProtKB-KW"/>
</dbReference>
<comment type="subcellular location">
    <subcellularLocation>
        <location evidence="1">Membrane</location>
    </subcellularLocation>
</comment>
<dbReference type="RefSeq" id="WP_086743492.1">
    <property type="nucleotide sequence ID" value="NZ_MWPV01000002.1"/>
</dbReference>
<dbReference type="PANTHER" id="PTHR32089">
    <property type="entry name" value="METHYL-ACCEPTING CHEMOTAXIS PROTEIN MCPB"/>
    <property type="match status" value="1"/>
</dbReference>
<keyword evidence="6" id="KW-0812">Transmembrane</keyword>
<evidence type="ECO:0000259" key="7">
    <source>
        <dbReference type="PROSITE" id="PS50111"/>
    </source>
</evidence>
<dbReference type="InterPro" id="IPR004089">
    <property type="entry name" value="MCPsignal_dom"/>
</dbReference>
<evidence type="ECO:0000259" key="8">
    <source>
        <dbReference type="PROSITE" id="PS50885"/>
    </source>
</evidence>
<evidence type="ECO:0000256" key="4">
    <source>
        <dbReference type="PROSITE-ProRule" id="PRU00284"/>
    </source>
</evidence>
<dbReference type="CDD" id="cd11386">
    <property type="entry name" value="MCP_signal"/>
    <property type="match status" value="1"/>
</dbReference>
<protein>
    <submittedName>
        <fullName evidence="9">Chemotaxis protein</fullName>
    </submittedName>
</protein>
<dbReference type="Pfam" id="PF00672">
    <property type="entry name" value="HAMP"/>
    <property type="match status" value="1"/>
</dbReference>
<dbReference type="Proteomes" id="UP000194841">
    <property type="component" value="Unassembled WGS sequence"/>
</dbReference>
<gene>
    <name evidence="9" type="ORF">B1199_07470</name>
</gene>
<keyword evidence="5" id="KW-0175">Coiled coil</keyword>
<dbReference type="GO" id="GO:0016020">
    <property type="term" value="C:membrane"/>
    <property type="evidence" value="ECO:0007669"/>
    <property type="project" value="UniProtKB-SubCell"/>
</dbReference>
<evidence type="ECO:0000256" key="6">
    <source>
        <dbReference type="SAM" id="Phobius"/>
    </source>
</evidence>
<comment type="similarity">
    <text evidence="3">Belongs to the methyl-accepting chemotaxis (MCP) protein family.</text>
</comment>
<dbReference type="Pfam" id="PF00015">
    <property type="entry name" value="MCPsignal"/>
    <property type="match status" value="1"/>
</dbReference>
<dbReference type="Gene3D" id="1.10.287.950">
    <property type="entry name" value="Methyl-accepting chemotaxis protein"/>
    <property type="match status" value="1"/>
</dbReference>
<feature type="domain" description="HAMP" evidence="8">
    <location>
        <begin position="340"/>
        <end position="393"/>
    </location>
</feature>
<sequence>MNLKVSQSLYLGFGSIVAITLILALIVWSIVTESAKIAQEIAKDDVPGVLAYLNVSDKISTIQTNALEYLNGEEDEKISFAQNKQAFTQAFAELVPLESSKQSDRDKMAKIESLANSYIKQLDSEVFIKYSPLREQTAIKRIRDLTKNVGLPLENLLDQLKEEEFNDAYKTTDLQESLNDDLPGVRYYLELVDEAGDMISSLNAYIAGDPDAKIAFKNDSESFQSYLTLIKPLEQKPNELVNIQKIEDYYSEIKVTAQEVFGKYDPKHKAAAIALIDTLEHELVTPLQKILQDSAKEEEVDATSALTSLNNNVDNVILWLLINAAVVLAVGSTIAWKISSMIKFRLDVISAKAKSIANGDLTSELINDSRTDELGGLSRSIDEMQRSLKDLIKQISNVANQVATSTAQVEESSSQVVQGSQSQADKAHLIAAAVEQMSITVKEVAAQSADAANTSQKAGEEAQEGGRLMQETVNGINRIAEVVNETASTVDSLGRRGEEIGDVIKVINDIAEQTNLLALNAAIEAARAGELGRGFAVVADEVRGLAERTSKATKEVGTLISSIQNETRQAVSRMGDGTELVAAGVQLANEAGEALSKIVQRTIDANTMIHAIATASDEQSYATQEISRDITAISDIANDSVAQTKIGSSSAKELDEKVSELEQLVARFKVN</sequence>
<keyword evidence="6" id="KW-0472">Membrane</keyword>
<proteinExistence type="inferred from homology"/>
<dbReference type="SMART" id="SM00283">
    <property type="entry name" value="MA"/>
    <property type="match status" value="1"/>
</dbReference>
<evidence type="ECO:0000256" key="3">
    <source>
        <dbReference type="ARBA" id="ARBA00029447"/>
    </source>
</evidence>
<feature type="transmembrane region" description="Helical" evidence="6">
    <location>
        <begin position="316"/>
        <end position="336"/>
    </location>
</feature>
<organism evidence="9 10">
    <name type="scientific">Pseudoalteromonas ulvae</name>
    <dbReference type="NCBI Taxonomy" id="107327"/>
    <lineage>
        <taxon>Bacteria</taxon>
        <taxon>Pseudomonadati</taxon>
        <taxon>Pseudomonadota</taxon>
        <taxon>Gammaproteobacteria</taxon>
        <taxon>Alteromonadales</taxon>
        <taxon>Pseudoalteromonadaceae</taxon>
        <taxon>Pseudoalteromonas</taxon>
    </lineage>
</organism>
<dbReference type="SMART" id="SM00304">
    <property type="entry name" value="HAMP"/>
    <property type="match status" value="2"/>
</dbReference>
<dbReference type="PROSITE" id="PS50111">
    <property type="entry name" value="CHEMOTAXIS_TRANSDUC_2"/>
    <property type="match status" value="1"/>
</dbReference>
<dbReference type="EMBL" id="MWPV01000002">
    <property type="protein sequence ID" value="OUL58184.1"/>
    <property type="molecule type" value="Genomic_DNA"/>
</dbReference>
<evidence type="ECO:0000313" key="9">
    <source>
        <dbReference type="EMBL" id="OUL58184.1"/>
    </source>
</evidence>